<evidence type="ECO:0000313" key="14">
    <source>
        <dbReference type="EMBL" id="OMH59012.1"/>
    </source>
</evidence>
<dbReference type="Proteomes" id="UP000236349">
    <property type="component" value="Chromosome"/>
</dbReference>
<dbReference type="EMBL" id="LR027516">
    <property type="protein sequence ID" value="VCU49355.1"/>
    <property type="molecule type" value="Genomic_DNA"/>
</dbReference>
<dbReference type="NCBIfam" id="NF041551">
    <property type="entry name" value="YlcI_YnfO_N"/>
    <property type="match status" value="1"/>
</dbReference>
<dbReference type="EMBL" id="CGCX01000585">
    <property type="protein sequence ID" value="CFR79499.1"/>
    <property type="molecule type" value="Genomic_DNA"/>
</dbReference>
<evidence type="ECO:0000313" key="11">
    <source>
        <dbReference type="EMBL" id="COW15365.1"/>
    </source>
</evidence>
<reference evidence="13 32" key="10">
    <citation type="submission" date="2021-03" db="EMBL/GenBank/DDBJ databases">
        <title>Whole Genome Sequencing of Mycobacterium tuberculosis clinical isolates from Arunachal Pradesh, India.</title>
        <authorList>
            <person name="Singh S."/>
            <person name="Mudliar S.R."/>
            <person name="Kulsum U."/>
            <person name="Rufai S.B."/>
            <person name="Singh P.K."/>
            <person name="Umpo M."/>
            <person name="Nyori M."/>
        </authorList>
    </citation>
    <scope>NUCLEOTIDE SEQUENCE [LARGE SCALE GENOMIC DNA]</scope>
    <source>
        <strain evidence="13 32">OMICS/BPL/0142/20/SP</strain>
    </source>
</reference>
<reference evidence="15" key="8">
    <citation type="submission" date="2018-07" db="EMBL/GenBank/DDBJ databases">
        <authorList>
            <person name="Shah S."/>
            <person name="Brown T."/>
            <person name="Auld S."/>
            <person name="Bratton K."/>
            <person name="Narechania A."/>
            <person name="Mathema B."/>
            <person name="Gandhi N."/>
        </authorList>
    </citation>
    <scope>NUCLEOTIDE SEQUENCE</scope>
    <source>
        <strain evidence="15">32301_S10</strain>
    </source>
</reference>
<dbReference type="EMBL" id="COPH01000031">
    <property type="protein sequence ID" value="CLW82064.1"/>
    <property type="molecule type" value="Genomic_DNA"/>
</dbReference>
<reference evidence="14 28" key="4">
    <citation type="submission" date="2016-04" db="EMBL/GenBank/DDBJ databases">
        <authorList>
            <person name="Bigi M."/>
            <person name="Bigi F."/>
            <person name="Soria M.A."/>
        </authorList>
    </citation>
    <scope>NUCLEOTIDE SEQUENCE [LARGE SCALE GENOMIC DNA]</scope>
    <source>
        <strain evidence="14 28">6548</strain>
    </source>
</reference>
<evidence type="ECO:0000313" key="8">
    <source>
        <dbReference type="EMBL" id="CNU90874.1"/>
    </source>
</evidence>
<dbReference type="Proteomes" id="UP000046947">
    <property type="component" value="Unassembled WGS sequence"/>
</dbReference>
<evidence type="ECO:0000313" key="7">
    <source>
        <dbReference type="EMBL" id="CLW82064.1"/>
    </source>
</evidence>
<evidence type="ECO:0000313" key="9">
    <source>
        <dbReference type="EMBL" id="COV10567.1"/>
    </source>
</evidence>
<evidence type="ECO:0000313" key="28">
    <source>
        <dbReference type="Proteomes" id="UP000189452"/>
    </source>
</evidence>
<dbReference type="Proteomes" id="UP000050139">
    <property type="component" value="Unassembled WGS sequence"/>
</dbReference>
<dbReference type="EMBL" id="CSAJ01000202">
    <property type="protein sequence ID" value="COW14942.1"/>
    <property type="molecule type" value="Genomic_DNA"/>
</dbReference>
<evidence type="ECO:0000313" key="13">
    <source>
        <dbReference type="EMBL" id="MBP0683940.1"/>
    </source>
</evidence>
<dbReference type="Proteomes" id="UP000189452">
    <property type="component" value="Chromosome"/>
</dbReference>
<proteinExistence type="predicted"/>
<reference evidence="16 31" key="9">
    <citation type="submission" date="2018-08" db="EMBL/GenBank/DDBJ databases">
        <authorList>
            <person name="Fokvardsen B D."/>
            <person name="Norman A."/>
        </authorList>
    </citation>
    <scope>NUCLEOTIDE SEQUENCE [LARGE SCALE GENOMIC DNA]</scope>
    <source>
        <strain evidence="16 31">DKC2</strain>
    </source>
</reference>
<dbReference type="RefSeq" id="WP_003405836.1">
    <property type="nucleotide sequence ID" value="NZ_AP017901.1"/>
</dbReference>
<dbReference type="PATRIC" id="fig|1773.211.peg.1980"/>
<dbReference type="Proteomes" id="UP000048289">
    <property type="component" value="Unassembled WGS sequence"/>
</dbReference>
<dbReference type="EMBL" id="CFOE01000047">
    <property type="protein sequence ID" value="CFE36898.1"/>
    <property type="molecule type" value="Genomic_DNA"/>
</dbReference>
<dbReference type="EMBL" id="CP024614">
    <property type="protein sequence ID" value="AUS50192.1"/>
    <property type="molecule type" value="Genomic_DNA"/>
</dbReference>
<dbReference type="EMBL" id="CFOH01000076">
    <property type="protein sequence ID" value="CFE47447.1"/>
    <property type="molecule type" value="Genomic_DNA"/>
</dbReference>
<reference evidence="17 18" key="2">
    <citation type="submission" date="2015-03" db="EMBL/GenBank/DDBJ databases">
        <authorList>
            <consortium name="Pathogen Informatics"/>
        </authorList>
    </citation>
    <scope>NUCLEOTIDE SEQUENCE [LARGE SCALE GENOMIC DNA]</scope>
    <source>
        <strain evidence="6 25">Bir 172</strain>
        <strain evidence="5 26">Bir 187</strain>
        <strain evidence="4 21">C09601061</strain>
        <strain evidence="8 18">D00501624</strain>
        <strain evidence="9 20">G09801536</strain>
        <strain evidence="2 23">G09901357</strain>
        <strain evidence="3 22">H09601792</strain>
        <strain evidence="17">K00500041</strain>
        <strain evidence="10 19">M09401471</strain>
        <strain evidence="11 24">P00601463</strain>
    </source>
</reference>
<evidence type="ECO:0000313" key="26">
    <source>
        <dbReference type="Proteomes" id="UP000049023"/>
    </source>
</evidence>
<dbReference type="GeneID" id="45425079"/>
<dbReference type="Proteomes" id="UP000671119">
    <property type="component" value="Unassembled WGS sequence"/>
</dbReference>
<evidence type="ECO:0000313" key="3">
    <source>
        <dbReference type="EMBL" id="CFE47447.1"/>
    </source>
</evidence>
<name>A0A045J6P4_MYCTX</name>
<evidence type="ECO:0000313" key="6">
    <source>
        <dbReference type="EMBL" id="CKS46595.1"/>
    </source>
</evidence>
<evidence type="ECO:0000313" key="29">
    <source>
        <dbReference type="Proteomes" id="UP000236349"/>
    </source>
</evidence>
<dbReference type="STRING" id="115862.BBG46_05935"/>
<reference evidence="7 27" key="1">
    <citation type="submission" date="2015-03" db="EMBL/GenBank/DDBJ databases">
        <authorList>
            <consortium name="Pathogen Informatics"/>
            <person name="Murphy D."/>
        </authorList>
    </citation>
    <scope>NUCLEOTIDE SEQUENCE [LARGE SCALE GENOMIC DNA]</scope>
    <source>
        <strain evidence="7 27">0268S</strain>
    </source>
</reference>
<evidence type="ECO:0000313" key="1">
    <source>
        <dbReference type="EMBL" id="AUS50192.1"/>
    </source>
</evidence>
<evidence type="ECO:0000313" key="2">
    <source>
        <dbReference type="EMBL" id="CFE36898.1"/>
    </source>
</evidence>
<organism evidence="4 21">
    <name type="scientific">Mycobacterium tuberculosis</name>
    <dbReference type="NCBI Taxonomy" id="1773"/>
    <lineage>
        <taxon>Bacteria</taxon>
        <taxon>Bacillati</taxon>
        <taxon>Actinomycetota</taxon>
        <taxon>Actinomycetes</taxon>
        <taxon>Mycobacteriales</taxon>
        <taxon>Mycobacteriaceae</taxon>
        <taxon>Mycobacterium</taxon>
        <taxon>Mycobacterium tuberculosis complex</taxon>
    </lineage>
</organism>
<dbReference type="Proteomes" id="UP000046680">
    <property type="component" value="Unassembled WGS sequence"/>
</dbReference>
<evidence type="ECO:0000313" key="18">
    <source>
        <dbReference type="Proteomes" id="UP000039217"/>
    </source>
</evidence>
<dbReference type="Proteomes" id="UP000044938">
    <property type="component" value="Unassembled WGS sequence"/>
</dbReference>
<evidence type="ECO:0000313" key="15">
    <source>
        <dbReference type="EMBL" id="REQ50155.1"/>
    </source>
</evidence>
<dbReference type="Proteomes" id="UP000256381">
    <property type="component" value="Unassembled WGS sequence"/>
</dbReference>
<dbReference type="EMBL" id="CSAE01000597">
    <property type="protein sequence ID" value="COW59991.1"/>
    <property type="molecule type" value="Genomic_DNA"/>
</dbReference>
<evidence type="ECO:0000313" key="12">
    <source>
        <dbReference type="EMBL" id="COW59991.1"/>
    </source>
</evidence>
<dbReference type="Proteomes" id="UP000039217">
    <property type="component" value="Unassembled WGS sequence"/>
</dbReference>
<evidence type="ECO:0000313" key="27">
    <source>
        <dbReference type="Proteomes" id="UP000050139"/>
    </source>
</evidence>
<dbReference type="EMBL" id="JAGIZI010000018">
    <property type="protein sequence ID" value="MBP0683940.1"/>
    <property type="molecule type" value="Genomic_DNA"/>
</dbReference>
<evidence type="ECO:0000313" key="16">
    <source>
        <dbReference type="EMBL" id="VCU49355.1"/>
    </source>
</evidence>
<accession>A0A045J6P4</accession>
<evidence type="ECO:0000313" key="22">
    <source>
        <dbReference type="Proteomes" id="UP000046947"/>
    </source>
</evidence>
<sequence>MYLPWGVVLAGGANGFGAGAYQTGTICEVSTQIAVRLPDEIVAFIDDEVRGQHARSRAAVVLRALERERRRRLAERDAEILATNTSATGDLDTLAGHCARTALDID</sequence>
<evidence type="ECO:0000313" key="4">
    <source>
        <dbReference type="EMBL" id="CFR79499.1"/>
    </source>
</evidence>
<reference evidence="14 28" key="6">
    <citation type="submission" date="2017-02" db="EMBL/GenBank/DDBJ databases">
        <title>Protein polymorphisms may explain contrasting epidemiological fitness of two variants of a multidrug-resistant Mycobacterium tuberculosis strain.</title>
        <authorList>
            <person name="Bigi M.M."/>
            <person name="Lopez B."/>
            <person name="Blanco F.C."/>
            <person name="Sasiain M.C."/>
            <person name="De La Barrera S."/>
            <person name="Ritacco V."/>
            <person name="Bigi F."/>
            <person name="Soria M.A."/>
        </authorList>
    </citation>
    <scope>NUCLEOTIDE SEQUENCE [LARGE SCALE GENOMIC DNA]</scope>
    <source>
        <strain evidence="14 28">6548</strain>
    </source>
</reference>
<dbReference type="SMR" id="A0A045J6P4"/>
<evidence type="ECO:0000313" key="21">
    <source>
        <dbReference type="Proteomes" id="UP000046680"/>
    </source>
</evidence>
<evidence type="ECO:0000313" key="20">
    <source>
        <dbReference type="Proteomes" id="UP000045842"/>
    </source>
</evidence>
<reference evidence="12" key="3">
    <citation type="submission" date="2015-03" db="EMBL/GenBank/DDBJ databases">
        <authorList>
            <person name="Murphy D."/>
        </authorList>
    </citation>
    <scope>NUCLEOTIDE SEQUENCE [LARGE SCALE GENOMIC DNA]</scope>
    <source>
        <strain evidence="12">K00500041</strain>
    </source>
</reference>
<dbReference type="Proteomes" id="UP000048600">
    <property type="component" value="Unassembled WGS sequence"/>
</dbReference>
<evidence type="ECO:0000313" key="30">
    <source>
        <dbReference type="Proteomes" id="UP000256381"/>
    </source>
</evidence>
<dbReference type="EMBL" id="CNGE01000313">
    <property type="protein sequence ID" value="CKS46595.1"/>
    <property type="molecule type" value="Genomic_DNA"/>
</dbReference>
<dbReference type="EMBL" id="LWDQ01000001">
    <property type="protein sequence ID" value="OMH59012.1"/>
    <property type="molecule type" value="Genomic_DNA"/>
</dbReference>
<evidence type="ECO:0000313" key="5">
    <source>
        <dbReference type="EMBL" id="CKR14187.1"/>
    </source>
</evidence>
<dbReference type="AlphaFoldDB" id="A0A045J6P4"/>
<evidence type="ECO:0000313" key="10">
    <source>
        <dbReference type="EMBL" id="COW14942.1"/>
    </source>
</evidence>
<evidence type="ECO:0000313" key="19">
    <source>
        <dbReference type="Proteomes" id="UP000044938"/>
    </source>
</evidence>
<dbReference type="EMBL" id="CQQC01000366">
    <property type="protein sequence ID" value="CNU90874.1"/>
    <property type="molecule type" value="Genomic_DNA"/>
</dbReference>
<reference evidence="15 30" key="5">
    <citation type="journal article" date="2017" name="N. Engl. J. Med.">
        <title>Transmission of Extensively Drug-Resistant Tuberculosis in South Africa.</title>
        <authorList>
            <person name="Shah N.S."/>
            <person name="Auld S.C."/>
            <person name="Brust J.C."/>
            <person name="Mathema B."/>
            <person name="Ismail N."/>
            <person name="Moodley P."/>
            <person name="Mlisana K."/>
            <person name="Allana S."/>
            <person name="Campbell A."/>
            <person name="Mthiyane T."/>
            <person name="Morris N."/>
            <person name="Mpangase P."/>
            <person name="van der Meulen H."/>
            <person name="Omar S.V."/>
            <person name="Brown T.S."/>
            <person name="Narechania A."/>
            <person name="Shaskina E."/>
            <person name="Kapwata T."/>
            <person name="Kreiswirth B."/>
            <person name="Gandhi N.R."/>
        </authorList>
    </citation>
    <scope>NUCLEOTIDE SEQUENCE [LARGE SCALE GENOMIC DNA]</scope>
    <source>
        <strain evidence="15 30">32301_S10</strain>
    </source>
</reference>
<dbReference type="EMBL" id="CSAD01000101">
    <property type="protein sequence ID" value="COV10567.1"/>
    <property type="molecule type" value="Genomic_DNA"/>
</dbReference>
<evidence type="ECO:0000313" key="23">
    <source>
        <dbReference type="Proteomes" id="UP000048289"/>
    </source>
</evidence>
<reference evidence="1 29" key="7">
    <citation type="submission" date="2017-10" db="EMBL/GenBank/DDBJ databases">
        <title>Clinical isolate obtained from a human patient with meningeal tuberculosis in michoacan, Mexico.</title>
        <authorList>
            <person name="Guillen-Nepita A.L."/>
            <person name="Negrete-Paz A.M."/>
            <person name="Vazquez-Marrufo G."/>
            <person name="Cruz-Hernandez A."/>
            <person name="Fresia P."/>
            <person name="Naya H."/>
            <person name="Vazquez-Garciduenas M.S."/>
        </authorList>
    </citation>
    <scope>NUCLEOTIDE SEQUENCE [LARGE SCALE GENOMIC DNA]</scope>
    <source>
        <strain evidence="29">Beijing/MYC004</strain>
        <strain evidence="1">MYC004</strain>
    </source>
</reference>
<dbReference type="Proteomes" id="UP000049023">
    <property type="component" value="Unassembled WGS sequence"/>
</dbReference>
<evidence type="ECO:0000313" key="17">
    <source>
        <dbReference type="Proteomes" id="UP000038802"/>
    </source>
</evidence>
<dbReference type="Proteomes" id="UP000045842">
    <property type="component" value="Unassembled WGS sequence"/>
</dbReference>
<dbReference type="EMBL" id="QTBD01000170">
    <property type="protein sequence ID" value="REQ50155.1"/>
    <property type="molecule type" value="Genomic_DNA"/>
</dbReference>
<dbReference type="OMA" id="PHDDVNT"/>
<dbReference type="Proteomes" id="UP000038802">
    <property type="component" value="Unassembled WGS sequence"/>
</dbReference>
<evidence type="ECO:0000313" key="32">
    <source>
        <dbReference type="Proteomes" id="UP000671119"/>
    </source>
</evidence>
<dbReference type="EMBL" id="CHKL01000150">
    <property type="protein sequence ID" value="COW15365.1"/>
    <property type="molecule type" value="Genomic_DNA"/>
</dbReference>
<protein>
    <submittedName>
        <fullName evidence="4 15">Antitoxin</fullName>
    </submittedName>
    <submittedName>
        <fullName evidence="1 13">Antitoxin MazE3</fullName>
    </submittedName>
</protein>
<evidence type="ECO:0000313" key="24">
    <source>
        <dbReference type="Proteomes" id="UP000048600"/>
    </source>
</evidence>
<gene>
    <name evidence="4" type="primary">mazE3</name>
    <name evidence="14" type="ORF">A4S10_01175</name>
    <name evidence="1" type="ORF">CAB90_01252</name>
    <name evidence="16" type="ORF">DKC2_1176</name>
    <name evidence="15" type="ORF">DSJ38_15395</name>
    <name evidence="4" type="ORF">ERS007657_01753</name>
    <name evidence="8" type="ORF">ERS007661_01350</name>
    <name evidence="9" type="ORF">ERS007679_01048</name>
    <name evidence="2" type="ORF">ERS007681_00630</name>
    <name evidence="3" type="ORF">ERS007688_00747</name>
    <name evidence="12" type="ORF">ERS007703_03914</name>
    <name evidence="10" type="ORF">ERS007720_01837</name>
    <name evidence="11" type="ORF">ERS007741_01652</name>
    <name evidence="6" type="ORF">ERS027646_01908</name>
    <name evidence="5" type="ORF">ERS027661_00666</name>
    <name evidence="7" type="ORF">ERS094118_03378</name>
    <name evidence="13" type="ORF">J8J21_12550</name>
</gene>
<dbReference type="EMBL" id="CNFU01000089">
    <property type="protein sequence ID" value="CKR14187.1"/>
    <property type="molecule type" value="Genomic_DNA"/>
</dbReference>
<evidence type="ECO:0000313" key="25">
    <source>
        <dbReference type="Proteomes" id="UP000048948"/>
    </source>
</evidence>
<dbReference type="Proteomes" id="UP000048948">
    <property type="component" value="Unassembled WGS sequence"/>
</dbReference>
<dbReference type="Proteomes" id="UP000300237">
    <property type="component" value="Chromosome"/>
</dbReference>
<evidence type="ECO:0000313" key="31">
    <source>
        <dbReference type="Proteomes" id="UP000300237"/>
    </source>
</evidence>